<name>A0A5E4R4R8_9NEOP</name>
<gene>
    <name evidence="2" type="ORF">LSINAPIS_LOCUS14627</name>
</gene>
<evidence type="ECO:0000313" key="3">
    <source>
        <dbReference type="Proteomes" id="UP000324832"/>
    </source>
</evidence>
<evidence type="ECO:0000313" key="2">
    <source>
        <dbReference type="EMBL" id="VVD04994.1"/>
    </source>
</evidence>
<dbReference type="AlphaFoldDB" id="A0A5E4R4R8"/>
<feature type="transmembrane region" description="Helical" evidence="1">
    <location>
        <begin position="102"/>
        <end position="121"/>
    </location>
</feature>
<dbReference type="Proteomes" id="UP000324832">
    <property type="component" value="Unassembled WGS sequence"/>
</dbReference>
<sequence>MDYSVSRVPELRDTGVRNAPYEEEALTFQLGLAAAMLAIFFFFISFMGLYGAIARSPFLLFMYAVLILLLLLLECALVYYFTSSVLENCKQQMYSWLKRYQTLVYGSLAGLHILLSSCSLLRRASTESGRVRTSRVSPATDPETEDVLMLVLGRGRLGWVEKRNN</sequence>
<accession>A0A5E4R4R8</accession>
<keyword evidence="1" id="KW-0812">Transmembrane</keyword>
<keyword evidence="3" id="KW-1185">Reference proteome</keyword>
<organism evidence="2 3">
    <name type="scientific">Leptidea sinapis</name>
    <dbReference type="NCBI Taxonomy" id="189913"/>
    <lineage>
        <taxon>Eukaryota</taxon>
        <taxon>Metazoa</taxon>
        <taxon>Ecdysozoa</taxon>
        <taxon>Arthropoda</taxon>
        <taxon>Hexapoda</taxon>
        <taxon>Insecta</taxon>
        <taxon>Pterygota</taxon>
        <taxon>Neoptera</taxon>
        <taxon>Endopterygota</taxon>
        <taxon>Lepidoptera</taxon>
        <taxon>Glossata</taxon>
        <taxon>Ditrysia</taxon>
        <taxon>Papilionoidea</taxon>
        <taxon>Pieridae</taxon>
        <taxon>Dismorphiinae</taxon>
        <taxon>Leptidea</taxon>
    </lineage>
</organism>
<evidence type="ECO:0000256" key="1">
    <source>
        <dbReference type="SAM" id="Phobius"/>
    </source>
</evidence>
<keyword evidence="1" id="KW-0472">Membrane</keyword>
<feature type="transmembrane region" description="Helical" evidence="1">
    <location>
        <begin position="30"/>
        <end position="53"/>
    </location>
</feature>
<reference evidence="2 3" key="1">
    <citation type="submission" date="2017-07" db="EMBL/GenBank/DDBJ databases">
        <authorList>
            <person name="Talla V."/>
            <person name="Backstrom N."/>
        </authorList>
    </citation>
    <scope>NUCLEOTIDE SEQUENCE [LARGE SCALE GENOMIC DNA]</scope>
</reference>
<proteinExistence type="predicted"/>
<keyword evidence="1" id="KW-1133">Transmembrane helix</keyword>
<dbReference type="EMBL" id="FZQP02006920">
    <property type="protein sequence ID" value="VVD04994.1"/>
    <property type="molecule type" value="Genomic_DNA"/>
</dbReference>
<feature type="transmembrane region" description="Helical" evidence="1">
    <location>
        <begin position="60"/>
        <end position="82"/>
    </location>
</feature>
<protein>
    <submittedName>
        <fullName evidence="2">Uncharacterized protein</fullName>
    </submittedName>
</protein>